<dbReference type="Gene3D" id="3.20.20.450">
    <property type="entry name" value="EAL domain"/>
    <property type="match status" value="1"/>
</dbReference>
<dbReference type="Pfam" id="PF00563">
    <property type="entry name" value="EAL"/>
    <property type="match status" value="1"/>
</dbReference>
<dbReference type="AlphaFoldDB" id="A0A7Y9J672"/>
<dbReference type="InterPro" id="IPR029787">
    <property type="entry name" value="Nucleotide_cyclase"/>
</dbReference>
<dbReference type="NCBIfam" id="TIGR00254">
    <property type="entry name" value="GGDEF"/>
    <property type="match status" value="1"/>
</dbReference>
<dbReference type="InterPro" id="IPR035919">
    <property type="entry name" value="EAL_sf"/>
</dbReference>
<dbReference type="CDD" id="cd01948">
    <property type="entry name" value="EAL"/>
    <property type="match status" value="1"/>
</dbReference>
<proteinExistence type="predicted"/>
<dbReference type="InterPro" id="IPR000014">
    <property type="entry name" value="PAS"/>
</dbReference>
<evidence type="ECO:0000259" key="2">
    <source>
        <dbReference type="PROSITE" id="PS50112"/>
    </source>
</evidence>
<name>A0A7Y9J672_9PSEU</name>
<dbReference type="PROSITE" id="PS50112">
    <property type="entry name" value="PAS"/>
    <property type="match status" value="2"/>
</dbReference>
<dbReference type="PROSITE" id="PS50883">
    <property type="entry name" value="EAL"/>
    <property type="match status" value="1"/>
</dbReference>
<evidence type="ECO:0000259" key="4">
    <source>
        <dbReference type="PROSITE" id="PS50887"/>
    </source>
</evidence>
<dbReference type="Proteomes" id="UP000535890">
    <property type="component" value="Unassembled WGS sequence"/>
</dbReference>
<dbReference type="RefSeq" id="WP_343054188.1">
    <property type="nucleotide sequence ID" value="NZ_JACCBN010000001.1"/>
</dbReference>
<reference evidence="5 6" key="1">
    <citation type="submission" date="2020-07" db="EMBL/GenBank/DDBJ databases">
        <title>Sequencing the genomes of 1000 actinobacteria strains.</title>
        <authorList>
            <person name="Klenk H.-P."/>
        </authorList>
    </citation>
    <scope>NUCLEOTIDE SEQUENCE [LARGE SCALE GENOMIC DNA]</scope>
    <source>
        <strain evidence="5 6">DSM 45772</strain>
    </source>
</reference>
<evidence type="ECO:0000313" key="5">
    <source>
        <dbReference type="EMBL" id="NYD36938.1"/>
    </source>
</evidence>
<keyword evidence="6" id="KW-1185">Reference proteome</keyword>
<feature type="domain" description="PAS" evidence="2">
    <location>
        <begin position="157"/>
        <end position="187"/>
    </location>
</feature>
<dbReference type="Gene3D" id="3.30.70.270">
    <property type="match status" value="1"/>
</dbReference>
<comment type="caution">
    <text evidence="5">The sequence shown here is derived from an EMBL/GenBank/DDBJ whole genome shotgun (WGS) entry which is preliminary data.</text>
</comment>
<dbReference type="PROSITE" id="PS50887">
    <property type="entry name" value="GGDEF"/>
    <property type="match status" value="1"/>
</dbReference>
<feature type="domain" description="PAS" evidence="2">
    <location>
        <begin position="382"/>
        <end position="439"/>
    </location>
</feature>
<dbReference type="EMBL" id="JACCBN010000001">
    <property type="protein sequence ID" value="NYD36938.1"/>
    <property type="molecule type" value="Genomic_DNA"/>
</dbReference>
<dbReference type="PANTHER" id="PTHR44757">
    <property type="entry name" value="DIGUANYLATE CYCLASE DGCP"/>
    <property type="match status" value="1"/>
</dbReference>
<protein>
    <submittedName>
        <fullName evidence="5">Diguanylate cyclase (GGDEF)-like protein</fullName>
    </submittedName>
</protein>
<dbReference type="CDD" id="cd01949">
    <property type="entry name" value="GGDEF"/>
    <property type="match status" value="1"/>
</dbReference>
<dbReference type="SUPFAM" id="SSF141868">
    <property type="entry name" value="EAL domain-like"/>
    <property type="match status" value="1"/>
</dbReference>
<dbReference type="InterPro" id="IPR000160">
    <property type="entry name" value="GGDEF_dom"/>
</dbReference>
<dbReference type="SUPFAM" id="SSF55785">
    <property type="entry name" value="PYP-like sensor domain (PAS domain)"/>
    <property type="match status" value="3"/>
</dbReference>
<feature type="domain" description="EAL" evidence="3">
    <location>
        <begin position="729"/>
        <end position="983"/>
    </location>
</feature>
<evidence type="ECO:0000313" key="6">
    <source>
        <dbReference type="Proteomes" id="UP000535890"/>
    </source>
</evidence>
<dbReference type="SMART" id="SM00091">
    <property type="entry name" value="PAS"/>
    <property type="match status" value="3"/>
</dbReference>
<dbReference type="SMART" id="SM00267">
    <property type="entry name" value="GGDEF"/>
    <property type="match status" value="1"/>
</dbReference>
<evidence type="ECO:0000259" key="3">
    <source>
        <dbReference type="PROSITE" id="PS50883"/>
    </source>
</evidence>
<dbReference type="InterPro" id="IPR035965">
    <property type="entry name" value="PAS-like_dom_sf"/>
</dbReference>
<sequence length="992" mass="105882">MNGARPMPRLAVVRVADADASESSPALAGEQVPGPARPDTSRPEPRPDHAPQSRRPSERVVEPRSSEESAAEPTADRCEADTLPTIPRGRPARGEAASGRPSPRPRGEDGSLRRRRTATGPGAEPTGNPVEAATVAATPVPAPGTTDPLLDLLPEGPAVVVDTDGLVVTASREFARLVGLAVGEMVGTPVDALVRTTSTVGTSEHGEVRRRDGETVPVRLVRWNRLPGTPHGALVLVDVSDVDRDEVVARAVDSAVADERRRLEGLSRLAQVGSWEHDRTRDTWSFSSVARTLFGLPPFGTVGRASVAESVHPMDRPQMSARWTTMVESGARLDLEVRPVHDPSRLLHVRAERTSVGHRTVVAGSVEDVTERRALETRMRTSTQRFTDLLAVAPVGVAIFDDHERLVQANQSLCRLLGEGQESLRGRRADELLDLVAEQGPDTVAMPTPLLARPAGSAGSISWSCAARALQRRERGARGELTDPVWCELHVSVSVDDAGGATHLVVFTDVTENRRVEASLRHQAMHDELTGLPNRRTLTRAVSHLLGGPTARRTAVLFCDLDNFKRVNDSLGHDAGDELLVWLADRLRDGLPPGCTATRHSGDEFVVLCADVDAHGGLDALTDLVGKLLRTAVPVHGQLVRVSATIGAAVGAALGLPATLDGYEVDPYADPVAGVLAAARADVDVHDGPEHPATADLIRFADAALFEAKSGSNRVALADEAIMRGADEALRMEMQLRQAMVNDELVLHFQPVVGPDGCVQTAEALVRWQHPEHGLIFPDKFLPVAEAADLLGDLDRWVLRAAVREAATWPAYGDRPAASVAVNLAGLLPGDPDFLTTVHEIVLGSGLPWDRLVLELVETCLADLPPSTLREMNELIAAGVRFAVDDFGTGYSSLSRLTGLPAQIVKLDRGFVRGVATGESDRAVARAVVELAAAIGQTCVAEGVEDEDQFAVLRDLGVDAYQGWLFARAMPGPKLAEILARGPIAPDVADAS</sequence>
<dbReference type="Gene3D" id="3.30.450.20">
    <property type="entry name" value="PAS domain"/>
    <property type="match status" value="2"/>
</dbReference>
<accession>A0A7Y9J672</accession>
<dbReference type="Pfam" id="PF08448">
    <property type="entry name" value="PAS_4"/>
    <property type="match status" value="1"/>
</dbReference>
<dbReference type="InterPro" id="IPR001633">
    <property type="entry name" value="EAL_dom"/>
</dbReference>
<dbReference type="SMART" id="SM00052">
    <property type="entry name" value="EAL"/>
    <property type="match status" value="1"/>
</dbReference>
<dbReference type="PANTHER" id="PTHR44757:SF2">
    <property type="entry name" value="BIOFILM ARCHITECTURE MAINTENANCE PROTEIN MBAA"/>
    <property type="match status" value="1"/>
</dbReference>
<feature type="domain" description="GGDEF" evidence="4">
    <location>
        <begin position="552"/>
        <end position="720"/>
    </location>
</feature>
<gene>
    <name evidence="5" type="ORF">BJ983_003040</name>
</gene>
<feature type="region of interest" description="Disordered" evidence="1">
    <location>
        <begin position="1"/>
        <end position="130"/>
    </location>
</feature>
<dbReference type="InterPro" id="IPR043128">
    <property type="entry name" value="Rev_trsase/Diguanyl_cyclase"/>
</dbReference>
<dbReference type="Pfam" id="PF00990">
    <property type="entry name" value="GGDEF"/>
    <property type="match status" value="1"/>
</dbReference>
<dbReference type="SUPFAM" id="SSF55073">
    <property type="entry name" value="Nucleotide cyclase"/>
    <property type="match status" value="1"/>
</dbReference>
<dbReference type="InterPro" id="IPR013656">
    <property type="entry name" value="PAS_4"/>
</dbReference>
<organism evidence="5 6">
    <name type="scientific">Actinomycetospora corticicola</name>
    <dbReference type="NCBI Taxonomy" id="663602"/>
    <lineage>
        <taxon>Bacteria</taxon>
        <taxon>Bacillati</taxon>
        <taxon>Actinomycetota</taxon>
        <taxon>Actinomycetes</taxon>
        <taxon>Pseudonocardiales</taxon>
        <taxon>Pseudonocardiaceae</taxon>
        <taxon>Actinomycetospora</taxon>
    </lineage>
</organism>
<evidence type="ECO:0000256" key="1">
    <source>
        <dbReference type="SAM" id="MobiDB-lite"/>
    </source>
</evidence>
<feature type="compositionally biased region" description="Basic and acidic residues" evidence="1">
    <location>
        <begin position="39"/>
        <end position="67"/>
    </location>
</feature>
<dbReference type="InterPro" id="IPR052155">
    <property type="entry name" value="Biofilm_reg_signaling"/>
</dbReference>